<organism evidence="10 11">
    <name type="scientific">Zasmidium cellare ATCC 36951</name>
    <dbReference type="NCBI Taxonomy" id="1080233"/>
    <lineage>
        <taxon>Eukaryota</taxon>
        <taxon>Fungi</taxon>
        <taxon>Dikarya</taxon>
        <taxon>Ascomycota</taxon>
        <taxon>Pezizomycotina</taxon>
        <taxon>Dothideomycetes</taxon>
        <taxon>Dothideomycetidae</taxon>
        <taxon>Mycosphaerellales</taxon>
        <taxon>Mycosphaerellaceae</taxon>
        <taxon>Zasmidium</taxon>
    </lineage>
</organism>
<evidence type="ECO:0000256" key="5">
    <source>
        <dbReference type="ARBA" id="ARBA00022898"/>
    </source>
</evidence>
<feature type="compositionally biased region" description="Basic residues" evidence="9">
    <location>
        <begin position="1"/>
        <end position="14"/>
    </location>
</feature>
<keyword evidence="3" id="KW-0677">Repeat</keyword>
<dbReference type="InterPro" id="IPR016024">
    <property type="entry name" value="ARM-type_fold"/>
</dbReference>
<evidence type="ECO:0000256" key="3">
    <source>
        <dbReference type="ARBA" id="ARBA00022737"/>
    </source>
</evidence>
<dbReference type="GO" id="GO:0005737">
    <property type="term" value="C:cytoplasm"/>
    <property type="evidence" value="ECO:0007669"/>
    <property type="project" value="TreeGrafter"/>
</dbReference>
<dbReference type="SUPFAM" id="SSF48371">
    <property type="entry name" value="ARM repeat"/>
    <property type="match status" value="1"/>
</dbReference>
<keyword evidence="6" id="KW-0456">Lyase</keyword>
<accession>A0A6A6CRH8</accession>
<evidence type="ECO:0008006" key="12">
    <source>
        <dbReference type="Google" id="ProtNLM"/>
    </source>
</evidence>
<dbReference type="PROSITE" id="PS00392">
    <property type="entry name" value="DDC_GAD_HDC_YDC"/>
    <property type="match status" value="1"/>
</dbReference>
<dbReference type="Gene3D" id="1.25.10.10">
    <property type="entry name" value="Leucine-rich Repeat Variant"/>
    <property type="match status" value="3"/>
</dbReference>
<keyword evidence="4" id="KW-0210">Decarboxylase</keyword>
<dbReference type="GO" id="GO:0003723">
    <property type="term" value="F:RNA binding"/>
    <property type="evidence" value="ECO:0007669"/>
    <property type="project" value="InterPro"/>
</dbReference>
<keyword evidence="11" id="KW-1185">Reference proteome</keyword>
<dbReference type="InterPro" id="IPR001313">
    <property type="entry name" value="Pumilio_RNA-bd_rpt"/>
</dbReference>
<protein>
    <recommendedName>
        <fullName evidence="12">PLP-dependent transferase</fullName>
    </recommendedName>
</protein>
<dbReference type="InterPro" id="IPR021115">
    <property type="entry name" value="Pyridoxal-P_BS"/>
</dbReference>
<dbReference type="InterPro" id="IPR002129">
    <property type="entry name" value="PyrdxlP-dep_de-COase"/>
</dbReference>
<comment type="similarity">
    <text evidence="2">Belongs to the group II decarboxylase family.</text>
</comment>
<dbReference type="Gene3D" id="3.40.640.10">
    <property type="entry name" value="Type I PLP-dependent aspartate aminotransferase-like (Major domain)"/>
    <property type="match status" value="1"/>
</dbReference>
<evidence type="ECO:0000256" key="6">
    <source>
        <dbReference type="ARBA" id="ARBA00023239"/>
    </source>
</evidence>
<dbReference type="SUPFAM" id="SSF53383">
    <property type="entry name" value="PLP-dependent transferases"/>
    <property type="match status" value="1"/>
</dbReference>
<dbReference type="GeneID" id="54569476"/>
<dbReference type="PANTHER" id="PTHR45677">
    <property type="entry name" value="GLUTAMATE DECARBOXYLASE-RELATED"/>
    <property type="match status" value="1"/>
</dbReference>
<feature type="compositionally biased region" description="Low complexity" evidence="9">
    <location>
        <begin position="486"/>
        <end position="500"/>
    </location>
</feature>
<dbReference type="Pfam" id="PF22493">
    <property type="entry name" value="PUF_NOP9"/>
    <property type="match status" value="1"/>
</dbReference>
<dbReference type="InterPro" id="IPR011989">
    <property type="entry name" value="ARM-like"/>
</dbReference>
<evidence type="ECO:0000313" key="10">
    <source>
        <dbReference type="EMBL" id="KAF2169691.1"/>
    </source>
</evidence>
<proteinExistence type="inferred from homology"/>
<dbReference type="GO" id="GO:0016831">
    <property type="term" value="F:carboxy-lyase activity"/>
    <property type="evidence" value="ECO:0007669"/>
    <property type="project" value="UniProtKB-KW"/>
</dbReference>
<gene>
    <name evidence="10" type="ORF">M409DRAFT_64735</name>
</gene>
<dbReference type="Pfam" id="PF00282">
    <property type="entry name" value="Pyridoxal_deC"/>
    <property type="match status" value="1"/>
</dbReference>
<reference evidence="10" key="1">
    <citation type="journal article" date="2020" name="Stud. Mycol.">
        <title>101 Dothideomycetes genomes: a test case for predicting lifestyles and emergence of pathogens.</title>
        <authorList>
            <person name="Haridas S."/>
            <person name="Albert R."/>
            <person name="Binder M."/>
            <person name="Bloem J."/>
            <person name="Labutti K."/>
            <person name="Salamov A."/>
            <person name="Andreopoulos B."/>
            <person name="Baker S."/>
            <person name="Barry K."/>
            <person name="Bills G."/>
            <person name="Bluhm B."/>
            <person name="Cannon C."/>
            <person name="Castanera R."/>
            <person name="Culley D."/>
            <person name="Daum C."/>
            <person name="Ezra D."/>
            <person name="Gonzalez J."/>
            <person name="Henrissat B."/>
            <person name="Kuo A."/>
            <person name="Liang C."/>
            <person name="Lipzen A."/>
            <person name="Lutzoni F."/>
            <person name="Magnuson J."/>
            <person name="Mondo S."/>
            <person name="Nolan M."/>
            <person name="Ohm R."/>
            <person name="Pangilinan J."/>
            <person name="Park H.-J."/>
            <person name="Ramirez L."/>
            <person name="Alfaro M."/>
            <person name="Sun H."/>
            <person name="Tritt A."/>
            <person name="Yoshinaga Y."/>
            <person name="Zwiers L.-H."/>
            <person name="Turgeon B."/>
            <person name="Goodwin S."/>
            <person name="Spatafora J."/>
            <person name="Crous P."/>
            <person name="Grigoriev I."/>
        </authorList>
    </citation>
    <scope>NUCLEOTIDE SEQUENCE</scope>
    <source>
        <strain evidence="10">ATCC 36951</strain>
    </source>
</reference>
<name>A0A6A6CRH8_ZASCE</name>
<dbReference type="GO" id="GO:0030170">
    <property type="term" value="F:pyridoxal phosphate binding"/>
    <property type="evidence" value="ECO:0007669"/>
    <property type="project" value="InterPro"/>
</dbReference>
<feature type="compositionally biased region" description="Basic and acidic residues" evidence="9">
    <location>
        <begin position="258"/>
        <end position="269"/>
    </location>
</feature>
<dbReference type="InterPro" id="IPR015424">
    <property type="entry name" value="PyrdxlP-dep_Trfase"/>
</dbReference>
<comment type="cofactor">
    <cofactor evidence="1 8">
        <name>pyridoxal 5'-phosphate</name>
        <dbReference type="ChEBI" id="CHEBI:597326"/>
    </cofactor>
</comment>
<evidence type="ECO:0000256" key="9">
    <source>
        <dbReference type="SAM" id="MobiDB-lite"/>
    </source>
</evidence>
<feature type="modified residue" description="N6-(pyridoxal phosphate)lysine" evidence="8">
    <location>
        <position position="1003"/>
    </location>
</feature>
<dbReference type="InterPro" id="IPR015421">
    <property type="entry name" value="PyrdxlP-dep_Trfase_major"/>
</dbReference>
<comment type="function">
    <text evidence="7">RNA-binding nucleolar protein required for pre-rRNA processing. Involved in production of 18S rRNA and assembly of small ribosomal subunit.</text>
</comment>
<feature type="region of interest" description="Disordered" evidence="9">
    <location>
        <begin position="244"/>
        <end position="269"/>
    </location>
</feature>
<dbReference type="EMBL" id="ML993587">
    <property type="protein sequence ID" value="KAF2169691.1"/>
    <property type="molecule type" value="Genomic_DNA"/>
</dbReference>
<dbReference type="GO" id="GO:0019752">
    <property type="term" value="P:carboxylic acid metabolic process"/>
    <property type="evidence" value="ECO:0007669"/>
    <property type="project" value="InterPro"/>
</dbReference>
<dbReference type="Gene3D" id="3.90.1150.170">
    <property type="match status" value="1"/>
</dbReference>
<sequence length="1192" mass="132461">MPRPNKQRGRRMKRKHEDDPDDPAVESSSKRRKSIDPEIDEQEFLPLEVQDEDMSAAYPTEKAFYGMLDETEQEYFRLADEKLESNEFESAEERAKFIDNVYREAEGKELKIAHSQSSSRFLERLIRTSNASQLKNLFQKFSGHFINLISHRFASHVCESLFTYAAPFVSQELREPVVEAGSSRNVDEVYVSMENLFLYTVAELEGNVGFLLTDQYASHALRILLLIVSGKPISTEAMKGILQSKRKEGSSARGGSKAHAESAAKDRPVPDSFSKALERLISDSVAGLDTDKLRALATHTNANPTLQLLLTLELTHYGKQRAKDERSIIRTLLPDEPFTAESESAAFIGGMVHDPIGSHLVEKIIESSPSKLFKSLYYNFFKDRLASYARHETGTYVDCRLIERLGYDDLMEAHEILCPVLPSLLEKHWTSLTRTLIERCTVRDIDTQAIAATIEETFNGPQGFDLLKMLKVDTTPHSSDRQPAQANGTTNGDGTAGVTGTFFARPDEGSKVHFNILAQAMLIVPGSLSALILDSMILLETDTLVKMAKDYIATRTLQQAVTTKNASMIQRRKLVQRFYGNIGDMALDKSASHVVDCIWEGTHGLAFIRERIAEELNENEAVLRESASGRAVWKNWKMDIYKRKRPEWIRQSKIKASNDGFQSFSELDVRKKSDGVQKTPLQLARERHVQEKAKKTERLDSLLSAVQQLVTSFIRSADEKASANPAPITKKSTNGSTTNLLEQHSPKELQHLLGFSLPEQGLGHDGFIEMVDKVLRHSVNTWDQGFLDKLYANTTPVGLAADLLLSSLNTNVHVYQVSPALTIIEKTVTKAVASMLGFDGPNAGGVSQPGGSAANQSSMVIARNNLFPETKTEGNGSYPFVLFTSAHGHYSVEKASQICGFGSKAVRAVDVDERGCMKPEALEAAIQKAKDAGETPFYVNATAGTTVLGSFDPIDAIAEVCHKHNLWLHVDGSWGGSVIFSEKHRYKLQGIEKADSVAICAHKMLNVPLTCSFLFGKDLRQFHKGMTLPAGYLFHNFDDGTNGVDPEKEVEYWDLADLTPQCGRRGDSLKLALTWLYYGTSGLAAYIDHGFGIAAYLAFLVKSNPKFTLVSEYPPPCLQVCFYFDKQKNPEVNSQRTARIVEALVERGFMTDYAPGPDGKFFRVVVNGQTRRETVEGLVRGIVEIGGQLNGY</sequence>
<evidence type="ECO:0000313" key="11">
    <source>
        <dbReference type="Proteomes" id="UP000799537"/>
    </source>
</evidence>
<evidence type="ECO:0000256" key="7">
    <source>
        <dbReference type="ARBA" id="ARBA00024893"/>
    </source>
</evidence>
<dbReference type="OrthoDB" id="392571at2759"/>
<feature type="region of interest" description="Disordered" evidence="9">
    <location>
        <begin position="1"/>
        <end position="46"/>
    </location>
</feature>
<evidence type="ECO:0000256" key="8">
    <source>
        <dbReference type="PIRSR" id="PIRSR602129-50"/>
    </source>
</evidence>
<dbReference type="AlphaFoldDB" id="A0A6A6CRH8"/>
<evidence type="ECO:0000256" key="2">
    <source>
        <dbReference type="ARBA" id="ARBA00009533"/>
    </source>
</evidence>
<dbReference type="SMART" id="SM00025">
    <property type="entry name" value="Pumilio"/>
    <property type="match status" value="5"/>
</dbReference>
<evidence type="ECO:0000256" key="4">
    <source>
        <dbReference type="ARBA" id="ARBA00022793"/>
    </source>
</evidence>
<keyword evidence="5 8" id="KW-0663">Pyridoxal phosphate</keyword>
<dbReference type="Proteomes" id="UP000799537">
    <property type="component" value="Unassembled WGS sequence"/>
</dbReference>
<feature type="compositionally biased region" description="Polar residues" evidence="9">
    <location>
        <begin position="475"/>
        <end position="485"/>
    </location>
</feature>
<feature type="region of interest" description="Disordered" evidence="9">
    <location>
        <begin position="475"/>
        <end position="500"/>
    </location>
</feature>
<feature type="compositionally biased region" description="Acidic residues" evidence="9">
    <location>
        <begin position="37"/>
        <end position="46"/>
    </location>
</feature>
<evidence type="ECO:0000256" key="1">
    <source>
        <dbReference type="ARBA" id="ARBA00001933"/>
    </source>
</evidence>
<dbReference type="PANTHER" id="PTHR45677:SF8">
    <property type="entry name" value="CYSTEINE SULFINIC ACID DECARBOXYLASE"/>
    <property type="match status" value="1"/>
</dbReference>
<dbReference type="RefSeq" id="XP_033670580.1">
    <property type="nucleotide sequence ID" value="XM_033816204.1"/>
</dbReference>